<dbReference type="InterPro" id="IPR001763">
    <property type="entry name" value="Rhodanese-like_dom"/>
</dbReference>
<proteinExistence type="predicted"/>
<keyword evidence="1" id="KW-0812">Transmembrane</keyword>
<name>A0A285NFP7_9HYPH</name>
<dbReference type="EMBL" id="OBEL01000001">
    <property type="protein sequence ID" value="SNZ08279.1"/>
    <property type="molecule type" value="Genomic_DNA"/>
</dbReference>
<keyword evidence="1" id="KW-1133">Transmembrane helix</keyword>
<gene>
    <name evidence="3" type="ORF">SAMN06265368_1543</name>
</gene>
<sequence>MRKKQIVRQVNYDEARQLIENGAILVDVREDMELMAKKVPSALHHPLSGIKGPIDTKGANAAIFFCASGARTNSYAMQLAQCVDCDAYMLVGGVHALSRMGVKTEGSGMFKIFGIGAGLLLLVGWATGNLPGL</sequence>
<evidence type="ECO:0000313" key="4">
    <source>
        <dbReference type="Proteomes" id="UP000219439"/>
    </source>
</evidence>
<keyword evidence="1" id="KW-0472">Membrane</keyword>
<feature type="domain" description="Rhodanese" evidence="2">
    <location>
        <begin position="19"/>
        <end position="106"/>
    </location>
</feature>
<evidence type="ECO:0000256" key="1">
    <source>
        <dbReference type="SAM" id="Phobius"/>
    </source>
</evidence>
<keyword evidence="3" id="KW-0808">Transferase</keyword>
<dbReference type="AlphaFoldDB" id="A0A285NFP7"/>
<dbReference type="GO" id="GO:0016740">
    <property type="term" value="F:transferase activity"/>
    <property type="evidence" value="ECO:0007669"/>
    <property type="project" value="UniProtKB-KW"/>
</dbReference>
<dbReference type="RefSeq" id="WP_097152692.1">
    <property type="nucleotide sequence ID" value="NZ_OBEL01000001.1"/>
</dbReference>
<dbReference type="Proteomes" id="UP000219439">
    <property type="component" value="Unassembled WGS sequence"/>
</dbReference>
<keyword evidence="4" id="KW-1185">Reference proteome</keyword>
<reference evidence="3 4" key="1">
    <citation type="submission" date="2017-09" db="EMBL/GenBank/DDBJ databases">
        <authorList>
            <person name="Ehlers B."/>
            <person name="Leendertz F.H."/>
        </authorList>
    </citation>
    <scope>NUCLEOTIDE SEQUENCE [LARGE SCALE GENOMIC DNA]</scope>
    <source>
        <strain evidence="3 4">DSM 18289</strain>
    </source>
</reference>
<protein>
    <submittedName>
        <fullName evidence="3">Rhodanese-related sulfurtransferase</fullName>
    </submittedName>
</protein>
<evidence type="ECO:0000259" key="2">
    <source>
        <dbReference type="PROSITE" id="PS50206"/>
    </source>
</evidence>
<dbReference type="InterPro" id="IPR036873">
    <property type="entry name" value="Rhodanese-like_dom_sf"/>
</dbReference>
<dbReference type="SUPFAM" id="SSF52821">
    <property type="entry name" value="Rhodanese/Cell cycle control phosphatase"/>
    <property type="match status" value="1"/>
</dbReference>
<dbReference type="OrthoDB" id="9784009at2"/>
<feature type="transmembrane region" description="Helical" evidence="1">
    <location>
        <begin position="108"/>
        <end position="127"/>
    </location>
</feature>
<accession>A0A285NFP7</accession>
<dbReference type="PROSITE" id="PS50206">
    <property type="entry name" value="RHODANESE_3"/>
    <property type="match status" value="1"/>
</dbReference>
<dbReference type="Gene3D" id="3.40.250.10">
    <property type="entry name" value="Rhodanese-like domain"/>
    <property type="match status" value="1"/>
</dbReference>
<evidence type="ECO:0000313" key="3">
    <source>
        <dbReference type="EMBL" id="SNZ08279.1"/>
    </source>
</evidence>
<organism evidence="3 4">
    <name type="scientific">Cohaesibacter gelatinilyticus</name>
    <dbReference type="NCBI Taxonomy" id="372072"/>
    <lineage>
        <taxon>Bacteria</taxon>
        <taxon>Pseudomonadati</taxon>
        <taxon>Pseudomonadota</taxon>
        <taxon>Alphaproteobacteria</taxon>
        <taxon>Hyphomicrobiales</taxon>
        <taxon>Cohaesibacteraceae</taxon>
    </lineage>
</organism>
<dbReference type="Pfam" id="PF00581">
    <property type="entry name" value="Rhodanese"/>
    <property type="match status" value="1"/>
</dbReference>